<feature type="transmembrane region" description="Helical" evidence="2">
    <location>
        <begin position="160"/>
        <end position="179"/>
    </location>
</feature>
<feature type="transmembrane region" description="Helical" evidence="2">
    <location>
        <begin position="79"/>
        <end position="99"/>
    </location>
</feature>
<proteinExistence type="predicted"/>
<feature type="transmembrane region" description="Helical" evidence="2">
    <location>
        <begin position="124"/>
        <end position="145"/>
    </location>
</feature>
<evidence type="ECO:0000313" key="4">
    <source>
        <dbReference type="Proteomes" id="UP000886787"/>
    </source>
</evidence>
<reference evidence="3" key="1">
    <citation type="submission" date="2020-10" db="EMBL/GenBank/DDBJ databases">
        <authorList>
            <person name="Gilroy R."/>
        </authorList>
    </citation>
    <scope>NUCLEOTIDE SEQUENCE</scope>
    <source>
        <strain evidence="3">ChiSjej1B19-3389</strain>
    </source>
</reference>
<gene>
    <name evidence="3" type="ORF">IAD32_04205</name>
</gene>
<feature type="transmembrane region" description="Helical" evidence="2">
    <location>
        <begin position="18"/>
        <end position="39"/>
    </location>
</feature>
<protein>
    <submittedName>
        <fullName evidence="3">ABC transporter permease</fullName>
    </submittedName>
</protein>
<reference evidence="3" key="2">
    <citation type="journal article" date="2021" name="PeerJ">
        <title>Extensive microbial diversity within the chicken gut microbiome revealed by metagenomics and culture.</title>
        <authorList>
            <person name="Gilroy R."/>
            <person name="Ravi A."/>
            <person name="Getino M."/>
            <person name="Pursley I."/>
            <person name="Horton D.L."/>
            <person name="Alikhan N.F."/>
            <person name="Baker D."/>
            <person name="Gharbi K."/>
            <person name="Hall N."/>
            <person name="Watson M."/>
            <person name="Adriaenssens E.M."/>
            <person name="Foster-Nyarko E."/>
            <person name="Jarju S."/>
            <person name="Secka A."/>
            <person name="Antonio M."/>
            <person name="Oren A."/>
            <person name="Chaudhuri R.R."/>
            <person name="La Ragione R."/>
            <person name="Hildebrand F."/>
            <person name="Pallen M.J."/>
        </authorList>
    </citation>
    <scope>NUCLEOTIDE SEQUENCE</scope>
    <source>
        <strain evidence="3">ChiSjej1B19-3389</strain>
    </source>
</reference>
<feature type="region of interest" description="Disordered" evidence="1">
    <location>
        <begin position="227"/>
        <end position="252"/>
    </location>
</feature>
<feature type="transmembrane region" description="Helical" evidence="2">
    <location>
        <begin position="51"/>
        <end position="73"/>
    </location>
</feature>
<evidence type="ECO:0000256" key="1">
    <source>
        <dbReference type="SAM" id="MobiDB-lite"/>
    </source>
</evidence>
<sequence>MQTGKKESFAKGLNFYKLFWVFFIGAFIGVVLEVIFCLIVDHHYESRKGVIYGPFNPVYGFGAVLMTMALYWLRKRNSVWIFVCGAILGAAFEYICSWYQETFLGTVSWDYSDMIGNIGGRTSLLYALFWGTLAIAWMKLIYPFLSRLIEKIPNRIGKALTWVLAIFMAFNCLISAAAVNRMSARHEGVEARSAFDVFLDETYPDEFLTQIYTHMAYSDGTQTDAKLKAAGPAENSATAPATEKVEASAAGR</sequence>
<accession>A0A9D0ZHH9</accession>
<dbReference type="Proteomes" id="UP000886787">
    <property type="component" value="Unassembled WGS sequence"/>
</dbReference>
<name>A0A9D0ZHH9_9FIRM</name>
<organism evidence="3 4">
    <name type="scientific">Candidatus Scatavimonas merdigallinarum</name>
    <dbReference type="NCBI Taxonomy" id="2840914"/>
    <lineage>
        <taxon>Bacteria</taxon>
        <taxon>Bacillati</taxon>
        <taxon>Bacillota</taxon>
        <taxon>Clostridia</taxon>
        <taxon>Eubacteriales</taxon>
        <taxon>Oscillospiraceae</taxon>
        <taxon>Oscillospiraceae incertae sedis</taxon>
        <taxon>Candidatus Scatavimonas</taxon>
    </lineage>
</organism>
<keyword evidence="2" id="KW-0812">Transmembrane</keyword>
<dbReference type="AlphaFoldDB" id="A0A9D0ZHH9"/>
<dbReference type="EMBL" id="DVFW01000022">
    <property type="protein sequence ID" value="HIQ80470.1"/>
    <property type="molecule type" value="Genomic_DNA"/>
</dbReference>
<keyword evidence="2" id="KW-1133">Transmembrane helix</keyword>
<dbReference type="InterPro" id="IPR010540">
    <property type="entry name" value="CmpB_TMEM229"/>
</dbReference>
<keyword evidence="2" id="KW-0472">Membrane</keyword>
<dbReference type="Pfam" id="PF06541">
    <property type="entry name" value="ABC_trans_CmpB"/>
    <property type="match status" value="1"/>
</dbReference>
<comment type="caution">
    <text evidence="3">The sequence shown here is derived from an EMBL/GenBank/DDBJ whole genome shotgun (WGS) entry which is preliminary data.</text>
</comment>
<evidence type="ECO:0000313" key="3">
    <source>
        <dbReference type="EMBL" id="HIQ80470.1"/>
    </source>
</evidence>
<evidence type="ECO:0000256" key="2">
    <source>
        <dbReference type="SAM" id="Phobius"/>
    </source>
</evidence>